<evidence type="ECO:0000313" key="7">
    <source>
        <dbReference type="Proteomes" id="UP001375743"/>
    </source>
</evidence>
<evidence type="ECO:0000256" key="4">
    <source>
        <dbReference type="ARBA" id="ARBA00023136"/>
    </source>
</evidence>
<comment type="caution">
    <text evidence="6">The sequence shown here is derived from an EMBL/GenBank/DDBJ whole genome shotgun (WGS) entry which is preliminary data.</text>
</comment>
<evidence type="ECO:0000256" key="3">
    <source>
        <dbReference type="ARBA" id="ARBA00022989"/>
    </source>
</evidence>
<keyword evidence="5" id="KW-0653">Protein transport</keyword>
<evidence type="ECO:0000313" key="6">
    <source>
        <dbReference type="EMBL" id="MEK0085234.1"/>
    </source>
</evidence>
<keyword evidence="4 5" id="KW-0472">Membrane</keyword>
<reference evidence="6 7" key="1">
    <citation type="submission" date="2024-01" db="EMBL/GenBank/DDBJ databases">
        <title>Multi-omics insights into the function and evolution of sodium benzoate biodegradation pathways in Benzoatithermus flavus gen. nov., sp. nov. from hot spring.</title>
        <authorList>
            <person name="Hu C.-J."/>
            <person name="Li W.-J."/>
        </authorList>
    </citation>
    <scope>NUCLEOTIDE SEQUENCE [LARGE SCALE GENOMIC DNA]</scope>
    <source>
        <strain evidence="6 7">SYSU G07066</strain>
    </source>
</reference>
<dbReference type="Proteomes" id="UP001375743">
    <property type="component" value="Unassembled WGS sequence"/>
</dbReference>
<comment type="subcellular location">
    <subcellularLocation>
        <location evidence="5">Cell membrane</location>
        <topology evidence="5">Multi-pass membrane protein</topology>
    </subcellularLocation>
    <subcellularLocation>
        <location evidence="1">Membrane</location>
        <topology evidence="1">Multi-pass membrane protein</topology>
    </subcellularLocation>
</comment>
<dbReference type="NCBIfam" id="TIGR00945">
    <property type="entry name" value="tatC"/>
    <property type="match status" value="1"/>
</dbReference>
<dbReference type="InterPro" id="IPR019820">
    <property type="entry name" value="Sec-indep_translocase_CS"/>
</dbReference>
<feature type="transmembrane region" description="Helical" evidence="5">
    <location>
        <begin position="83"/>
        <end position="104"/>
    </location>
</feature>
<feature type="transmembrane region" description="Helical" evidence="5">
    <location>
        <begin position="177"/>
        <end position="199"/>
    </location>
</feature>
<organism evidence="6 7">
    <name type="scientific">Benzoatithermus flavus</name>
    <dbReference type="NCBI Taxonomy" id="3108223"/>
    <lineage>
        <taxon>Bacteria</taxon>
        <taxon>Pseudomonadati</taxon>
        <taxon>Pseudomonadota</taxon>
        <taxon>Alphaproteobacteria</taxon>
        <taxon>Geminicoccales</taxon>
        <taxon>Geminicoccaceae</taxon>
        <taxon>Benzoatithermus</taxon>
    </lineage>
</organism>
<dbReference type="PANTHER" id="PTHR30371:SF0">
    <property type="entry name" value="SEC-INDEPENDENT PROTEIN TRANSLOCASE PROTEIN TATC, CHLOROPLASTIC-RELATED"/>
    <property type="match status" value="1"/>
</dbReference>
<keyword evidence="5" id="KW-0811">Translocation</keyword>
<accession>A0ABU8XWE2</accession>
<comment type="subunit">
    <text evidence="5">The Tat system comprises two distinct complexes: a TatABC complex, containing multiple copies of TatA, TatB and TatC subunits, and a separate TatA complex, containing only TatA subunits. Substrates initially bind to the TatABC complex, which probably triggers association of the separate TatA complex to form the active translocon.</text>
</comment>
<proteinExistence type="inferred from homology"/>
<sequence>MPLIKDIDEREMPLLEHLIELRNRLMYSAAAVLLGFLVCYFFAEDIYGFLVRPLAKIYESMGYHDRRMIYTGLTEAFFTYVKVAFFAGAFITFPFVAIQLWLFIAPGLYRHEKEAFLPFLIATPILFFIGGAFVYYFIFPMAWKFFLSFETPAGGPAEIPIQLEARVGEYLDLVMKLIFAFGIAFQLPVALTLLGRVGIVSADQLARGRRYAIVLNFVAAAILTPPDVISQCSLALPLLALYEISIFLVRRIEKRRAAKEAAEQAAESESRDIRPAG</sequence>
<keyword evidence="5" id="KW-1003">Cell membrane</keyword>
<comment type="similarity">
    <text evidence="5">Belongs to the TatC family.</text>
</comment>
<feature type="transmembrane region" description="Helical" evidence="5">
    <location>
        <begin position="234"/>
        <end position="252"/>
    </location>
</feature>
<comment type="function">
    <text evidence="5">Part of the twin-arginine translocation (Tat) system that transports large folded proteins containing a characteristic twin-arginine motif in their signal peptide across membranes. Together with TatB, TatC is part of a receptor directly interacting with Tat signal peptides.</text>
</comment>
<gene>
    <name evidence="5 6" type="primary">tatC</name>
    <name evidence="6" type="ORF">U1T56_18945</name>
</gene>
<name>A0ABU8XWE2_9PROT</name>
<keyword evidence="2 5" id="KW-0812">Transmembrane</keyword>
<dbReference type="PROSITE" id="PS01218">
    <property type="entry name" value="TATC"/>
    <property type="match status" value="1"/>
</dbReference>
<feature type="transmembrane region" description="Helical" evidence="5">
    <location>
        <begin position="25"/>
        <end position="43"/>
    </location>
</feature>
<feature type="transmembrane region" description="Helical" evidence="5">
    <location>
        <begin position="116"/>
        <end position="138"/>
    </location>
</feature>
<keyword evidence="7" id="KW-1185">Reference proteome</keyword>
<dbReference type="PRINTS" id="PR01840">
    <property type="entry name" value="TATCFAMILY"/>
</dbReference>
<dbReference type="PANTHER" id="PTHR30371">
    <property type="entry name" value="SEC-INDEPENDENT PROTEIN TRANSLOCASE PROTEIN TATC"/>
    <property type="match status" value="1"/>
</dbReference>
<dbReference type="InterPro" id="IPR002033">
    <property type="entry name" value="TatC"/>
</dbReference>
<evidence type="ECO:0000256" key="2">
    <source>
        <dbReference type="ARBA" id="ARBA00022692"/>
    </source>
</evidence>
<keyword evidence="5" id="KW-0813">Transport</keyword>
<evidence type="ECO:0000256" key="1">
    <source>
        <dbReference type="ARBA" id="ARBA00004141"/>
    </source>
</evidence>
<dbReference type="Pfam" id="PF00902">
    <property type="entry name" value="TatC"/>
    <property type="match status" value="1"/>
</dbReference>
<protein>
    <recommendedName>
        <fullName evidence="5">Sec-independent protein translocase protein TatC</fullName>
    </recommendedName>
</protein>
<evidence type="ECO:0000256" key="5">
    <source>
        <dbReference type="HAMAP-Rule" id="MF_00902"/>
    </source>
</evidence>
<dbReference type="HAMAP" id="MF_00902">
    <property type="entry name" value="TatC"/>
    <property type="match status" value="1"/>
</dbReference>
<dbReference type="RefSeq" id="WP_418161083.1">
    <property type="nucleotide sequence ID" value="NZ_JBBLZC010000023.1"/>
</dbReference>
<dbReference type="EMBL" id="JBBLZC010000023">
    <property type="protein sequence ID" value="MEK0085234.1"/>
    <property type="molecule type" value="Genomic_DNA"/>
</dbReference>
<keyword evidence="3 5" id="KW-1133">Transmembrane helix</keyword>
<feature type="transmembrane region" description="Helical" evidence="5">
    <location>
        <begin position="211"/>
        <end position="228"/>
    </location>
</feature>